<keyword evidence="1" id="KW-0812">Transmembrane</keyword>
<proteinExistence type="predicted"/>
<dbReference type="EMBL" id="CP030862">
    <property type="protein sequence ID" value="AXE24942.1"/>
    <property type="molecule type" value="Genomic_DNA"/>
</dbReference>
<reference evidence="2 3" key="1">
    <citation type="submission" date="2018-01" db="EMBL/GenBank/DDBJ databases">
        <title>Draft genome Sequence of streptomyces globosus LZH-48.</title>
        <authorList>
            <person name="Ran K."/>
            <person name="Li Z."/>
            <person name="Wei S."/>
            <person name="Dong R."/>
        </authorList>
    </citation>
    <scope>NUCLEOTIDE SEQUENCE [LARGE SCALE GENOMIC DNA]</scope>
    <source>
        <strain evidence="2 3">LZH-48</strain>
    </source>
</reference>
<evidence type="ECO:0000256" key="1">
    <source>
        <dbReference type="SAM" id="Phobius"/>
    </source>
</evidence>
<keyword evidence="1" id="KW-1133">Transmembrane helix</keyword>
<feature type="transmembrane region" description="Helical" evidence="1">
    <location>
        <begin position="38"/>
        <end position="61"/>
    </location>
</feature>
<keyword evidence="1" id="KW-0472">Membrane</keyword>
<name>A0A344U221_9ACTN</name>
<gene>
    <name evidence="2" type="ORF">C0216_17130</name>
</gene>
<dbReference type="Proteomes" id="UP000252004">
    <property type="component" value="Chromosome"/>
</dbReference>
<feature type="transmembrane region" description="Helical" evidence="1">
    <location>
        <begin position="12"/>
        <end position="32"/>
    </location>
</feature>
<accession>A0A344U221</accession>
<dbReference type="AlphaFoldDB" id="A0A344U221"/>
<protein>
    <submittedName>
        <fullName evidence="2">Uncharacterized protein</fullName>
    </submittedName>
</protein>
<organism evidence="2 3">
    <name type="scientific">Streptomyces globosus</name>
    <dbReference type="NCBI Taxonomy" id="68209"/>
    <lineage>
        <taxon>Bacteria</taxon>
        <taxon>Bacillati</taxon>
        <taxon>Actinomycetota</taxon>
        <taxon>Actinomycetes</taxon>
        <taxon>Kitasatosporales</taxon>
        <taxon>Streptomycetaceae</taxon>
        <taxon>Streptomyces</taxon>
    </lineage>
</organism>
<feature type="transmembrane region" description="Helical" evidence="1">
    <location>
        <begin position="89"/>
        <end position="105"/>
    </location>
</feature>
<dbReference type="KEGG" id="sgz:C0216_17130"/>
<keyword evidence="3" id="KW-1185">Reference proteome</keyword>
<sequence>MGGYAVDGQRLVRITLALMLCGWAVAAGVFVLGRANAVWAAVPFITVVITGLGFAVALVLLHRATWTALLSLAGTAAMLAGAANGGTAPLISGAAIWSALAAAAGRRGYYRRRRGIQAPWWDSLV</sequence>
<evidence type="ECO:0000313" key="3">
    <source>
        <dbReference type="Proteomes" id="UP000252004"/>
    </source>
</evidence>
<dbReference type="RefSeq" id="WP_114056131.1">
    <property type="nucleotide sequence ID" value="NZ_CP030862.1"/>
</dbReference>
<evidence type="ECO:0000313" key="2">
    <source>
        <dbReference type="EMBL" id="AXE24942.1"/>
    </source>
</evidence>